<feature type="compositionally biased region" description="Basic and acidic residues" evidence="9">
    <location>
        <begin position="1"/>
        <end position="12"/>
    </location>
</feature>
<comment type="catalytic activity">
    <reaction evidence="1">
        <text>Hydrolysis of (1-&gt;4)-beta-linkages between N-acetylmuramic acid and N-acetyl-D-glucosamine residues in a peptidoglycan and between N-acetyl-D-glucosamine residues in chitodextrins.</text>
        <dbReference type="EC" id="3.2.1.17"/>
    </reaction>
</comment>
<evidence type="ECO:0000256" key="3">
    <source>
        <dbReference type="ARBA" id="ARBA00022529"/>
    </source>
</evidence>
<name>A0A7R9FU96_9CRUS</name>
<evidence type="ECO:0000313" key="11">
    <source>
        <dbReference type="Proteomes" id="UP000677054"/>
    </source>
</evidence>
<dbReference type="PANTHER" id="PTHR11195:SF13">
    <property type="entry name" value="INVERTEBRATE-TYPE LYSOZYME 2-RELATED"/>
    <property type="match status" value="1"/>
</dbReference>
<dbReference type="GO" id="GO:0031640">
    <property type="term" value="P:killing of cells of another organism"/>
    <property type="evidence" value="ECO:0007669"/>
    <property type="project" value="UniProtKB-KW"/>
</dbReference>
<dbReference type="OrthoDB" id="6337871at2759"/>
<keyword evidence="7" id="KW-0326">Glycosidase</keyword>
<proteinExistence type="predicted"/>
<feature type="disulfide bond" evidence="8">
    <location>
        <begin position="173"/>
        <end position="179"/>
    </location>
</feature>
<dbReference type="GO" id="GO:0042742">
    <property type="term" value="P:defense response to bacterium"/>
    <property type="evidence" value="ECO:0007669"/>
    <property type="project" value="UniProtKB-KW"/>
</dbReference>
<feature type="disulfide bond" evidence="8">
    <location>
        <begin position="125"/>
        <end position="131"/>
    </location>
</feature>
<dbReference type="Pfam" id="PF05497">
    <property type="entry name" value="Destabilase"/>
    <property type="match status" value="1"/>
</dbReference>
<organism evidence="10">
    <name type="scientific">Darwinula stevensoni</name>
    <dbReference type="NCBI Taxonomy" id="69355"/>
    <lineage>
        <taxon>Eukaryota</taxon>
        <taxon>Metazoa</taxon>
        <taxon>Ecdysozoa</taxon>
        <taxon>Arthropoda</taxon>
        <taxon>Crustacea</taxon>
        <taxon>Oligostraca</taxon>
        <taxon>Ostracoda</taxon>
        <taxon>Podocopa</taxon>
        <taxon>Podocopida</taxon>
        <taxon>Darwinulocopina</taxon>
        <taxon>Darwinuloidea</taxon>
        <taxon>Darwinulidae</taxon>
        <taxon>Darwinula</taxon>
    </lineage>
</organism>
<reference evidence="10" key="1">
    <citation type="submission" date="2020-11" db="EMBL/GenBank/DDBJ databases">
        <authorList>
            <person name="Tran Van P."/>
        </authorList>
    </citation>
    <scope>NUCLEOTIDE SEQUENCE</scope>
</reference>
<dbReference type="InterPro" id="IPR008597">
    <property type="entry name" value="Invert_lysozyme"/>
</dbReference>
<evidence type="ECO:0000256" key="2">
    <source>
        <dbReference type="ARBA" id="ARBA00012732"/>
    </source>
</evidence>
<keyword evidence="4" id="KW-0081">Bacteriolytic enzyme</keyword>
<keyword evidence="3" id="KW-0929">Antimicrobial</keyword>
<evidence type="ECO:0000256" key="4">
    <source>
        <dbReference type="ARBA" id="ARBA00022638"/>
    </source>
</evidence>
<evidence type="ECO:0000256" key="7">
    <source>
        <dbReference type="ARBA" id="ARBA00023295"/>
    </source>
</evidence>
<feature type="compositionally biased region" description="Basic and acidic residues" evidence="9">
    <location>
        <begin position="21"/>
        <end position="30"/>
    </location>
</feature>
<accession>A0A7R9FU96</accession>
<keyword evidence="11" id="KW-1185">Reference proteome</keyword>
<evidence type="ECO:0000313" key="10">
    <source>
        <dbReference type="EMBL" id="CAD7255063.1"/>
    </source>
</evidence>
<evidence type="ECO:0000256" key="8">
    <source>
        <dbReference type="PIRSR" id="PIRSR608597-3"/>
    </source>
</evidence>
<dbReference type="EMBL" id="CAJPEV010016516">
    <property type="protein sequence ID" value="CAG0907368.1"/>
    <property type="molecule type" value="Genomic_DNA"/>
</dbReference>
<keyword evidence="5" id="KW-0378">Hydrolase</keyword>
<feature type="disulfide bond" evidence="8">
    <location>
        <begin position="137"/>
        <end position="143"/>
    </location>
</feature>
<dbReference type="PANTHER" id="PTHR11195">
    <property type="entry name" value="DESTABILASE-RELATED"/>
    <property type="match status" value="1"/>
</dbReference>
<gene>
    <name evidence="10" type="ORF">DSTB1V02_LOCUS14808</name>
</gene>
<dbReference type="Gene3D" id="1.10.530.10">
    <property type="match status" value="1"/>
</dbReference>
<feature type="region of interest" description="Disordered" evidence="9">
    <location>
        <begin position="1"/>
        <end position="30"/>
    </location>
</feature>
<evidence type="ECO:0000256" key="9">
    <source>
        <dbReference type="SAM" id="MobiDB-lite"/>
    </source>
</evidence>
<dbReference type="GO" id="GO:0003796">
    <property type="term" value="F:lysozyme activity"/>
    <property type="evidence" value="ECO:0007669"/>
    <property type="project" value="UniProtKB-EC"/>
</dbReference>
<keyword evidence="6 8" id="KW-1015">Disulfide bond</keyword>
<feature type="non-terminal residue" evidence="10">
    <location>
        <position position="195"/>
    </location>
</feature>
<dbReference type="EC" id="3.2.1.17" evidence="2"/>
<evidence type="ECO:0000256" key="6">
    <source>
        <dbReference type="ARBA" id="ARBA00023157"/>
    </source>
</evidence>
<dbReference type="PROSITE" id="PS51909">
    <property type="entry name" value="LYSOZYME_I"/>
    <property type="match status" value="1"/>
</dbReference>
<protein>
    <recommendedName>
        <fullName evidence="2">lysozyme</fullName>
        <ecNumber evidence="2">3.2.1.17</ecNumber>
    </recommendedName>
</protein>
<evidence type="ECO:0000256" key="5">
    <source>
        <dbReference type="ARBA" id="ARBA00022801"/>
    </source>
</evidence>
<evidence type="ECO:0000256" key="1">
    <source>
        <dbReference type="ARBA" id="ARBA00000632"/>
    </source>
</evidence>
<dbReference type="EMBL" id="LR916034">
    <property type="protein sequence ID" value="CAD7255063.1"/>
    <property type="molecule type" value="Genomic_DNA"/>
</dbReference>
<dbReference type="CDD" id="cd16890">
    <property type="entry name" value="lyz_i"/>
    <property type="match status" value="1"/>
</dbReference>
<dbReference type="AlphaFoldDB" id="A0A7R9FU96"/>
<feature type="non-terminal residue" evidence="10">
    <location>
        <position position="1"/>
    </location>
</feature>
<dbReference type="Proteomes" id="UP000677054">
    <property type="component" value="Unassembled WGS sequence"/>
</dbReference>
<sequence>GARGEKWGKRGITDGFGAGPKEGKGLDITRSDAKAIDFPFPSRRQTQALRQTSPTSQCLLAVPPPLPPRLPPRLPPLIPGNPAPKMWRVILLFVGFFGASDGQGGGPGSPQTNHILSDLCIGCICEGSSNCNASVGCTWSDLCGPFYISRPYWIDARTPAVGDPNDPDAFRTCATDWQCAAATMRNYMQKHHKVS</sequence>